<evidence type="ECO:0000256" key="1">
    <source>
        <dbReference type="SAM" id="MobiDB-lite"/>
    </source>
</evidence>
<proteinExistence type="evidence at transcript level"/>
<organism evidence="2">
    <name type="scientific">Bos taurus</name>
    <name type="common">Bovine</name>
    <dbReference type="NCBI Taxonomy" id="9913"/>
    <lineage>
        <taxon>Eukaryota</taxon>
        <taxon>Metazoa</taxon>
        <taxon>Chordata</taxon>
        <taxon>Craniata</taxon>
        <taxon>Vertebrata</taxon>
        <taxon>Euteleostomi</taxon>
        <taxon>Mammalia</taxon>
        <taxon>Eutheria</taxon>
        <taxon>Laurasiatheria</taxon>
        <taxon>Artiodactyla</taxon>
        <taxon>Ruminantia</taxon>
        <taxon>Pecora</taxon>
        <taxon>Bovidae</taxon>
        <taxon>Bovinae</taxon>
        <taxon>Bos</taxon>
    </lineage>
</organism>
<dbReference type="AlphaFoldDB" id="Q6L6S4"/>
<sequence length="102" mass="11641">LRVSLVRRVPRLEETTLGREDGDVFHSRTPFPRLLCVLPYSSQKPPRTLHPKAIYQVHLPHSVLFDFSVPAPACLSAHRQVRLEQARSTTNHRRVDDITVGP</sequence>
<evidence type="ECO:0000313" key="2">
    <source>
        <dbReference type="EMBL" id="BAD19014.1"/>
    </source>
</evidence>
<accession>Q6L6S4</accession>
<feature type="compositionally biased region" description="Basic and acidic residues" evidence="1">
    <location>
        <begin position="93"/>
        <end position="102"/>
    </location>
</feature>
<dbReference type="EMBL" id="AB179744">
    <property type="protein sequence ID" value="BAD19014.1"/>
    <property type="molecule type" value="mRNA"/>
</dbReference>
<name>Q6L6S4_BOVIN</name>
<keyword evidence="2" id="KW-0675">Receptor</keyword>
<gene>
    <name evidence="2" type="primary">trpc4</name>
</gene>
<feature type="non-terminal residue" evidence="2">
    <location>
        <position position="102"/>
    </location>
</feature>
<feature type="region of interest" description="Disordered" evidence="1">
    <location>
        <begin position="83"/>
        <end position="102"/>
    </location>
</feature>
<feature type="non-terminal residue" evidence="2">
    <location>
        <position position="1"/>
    </location>
</feature>
<protein>
    <submittedName>
        <fullName evidence="2">Transient receptor potential cation channel TRPC4 middle region 1</fullName>
    </submittedName>
</protein>
<reference evidence="2" key="1">
    <citation type="journal article" date="2004" name="J. Physiol. (Lond.)">
        <title>Two types of non-selective cation channel opened by muscarinic stimulation with carbachol in bovine ciliary muscle cells.</title>
        <authorList>
            <person name="Takai Y."/>
            <person name="Sugawara R."/>
            <person name="Ohinata H."/>
            <person name="Takai A."/>
        </authorList>
    </citation>
    <scope>NUCLEOTIDE SEQUENCE</scope>
</reference>